<dbReference type="InterPro" id="IPR001233">
    <property type="entry name" value="RtcB"/>
</dbReference>
<comment type="cofactor">
    <cofactor evidence="11">
        <name>Mn(2+)</name>
        <dbReference type="ChEBI" id="CHEBI:29035"/>
    </cofactor>
    <text evidence="11">Binds 2 manganese ions per subunit.</text>
</comment>
<dbReference type="GO" id="GO:0170057">
    <property type="term" value="F:RNA ligase (GTP) activity"/>
    <property type="evidence" value="ECO:0007669"/>
    <property type="project" value="UniProtKB-EC"/>
</dbReference>
<dbReference type="GO" id="GO:0003909">
    <property type="term" value="F:DNA ligase activity"/>
    <property type="evidence" value="ECO:0007669"/>
    <property type="project" value="TreeGrafter"/>
</dbReference>
<feature type="region of interest" description="Disordered" evidence="12">
    <location>
        <begin position="1"/>
        <end position="20"/>
    </location>
</feature>
<dbReference type="GO" id="GO:0005525">
    <property type="term" value="F:GTP binding"/>
    <property type="evidence" value="ECO:0007669"/>
    <property type="project" value="UniProtKB-KW"/>
</dbReference>
<keyword evidence="2 13" id="KW-0436">Ligase</keyword>
<proteinExistence type="predicted"/>
<evidence type="ECO:0000256" key="3">
    <source>
        <dbReference type="ARBA" id="ARBA00022723"/>
    </source>
</evidence>
<dbReference type="Pfam" id="PF01139">
    <property type="entry name" value="RtcB"/>
    <property type="match status" value="1"/>
</dbReference>
<dbReference type="PANTHER" id="PTHR43749">
    <property type="entry name" value="RNA-SPLICING LIGASE RTCB"/>
    <property type="match status" value="1"/>
</dbReference>
<evidence type="ECO:0000256" key="1">
    <source>
        <dbReference type="ARBA" id="ARBA00012726"/>
    </source>
</evidence>
<comment type="catalytic activity">
    <reaction evidence="8">
        <text>a 3'-end 3'-phospho-ribonucleotide-RNA + a 5'-end dephospho-ribonucleoside-RNA + GTP = a ribonucleotidyl-ribonucleotide-RNA + GMP + diphosphate</text>
        <dbReference type="Rhea" id="RHEA:68076"/>
        <dbReference type="Rhea" id="RHEA-COMP:10463"/>
        <dbReference type="Rhea" id="RHEA-COMP:13936"/>
        <dbReference type="Rhea" id="RHEA-COMP:17355"/>
        <dbReference type="ChEBI" id="CHEBI:33019"/>
        <dbReference type="ChEBI" id="CHEBI:37565"/>
        <dbReference type="ChEBI" id="CHEBI:58115"/>
        <dbReference type="ChEBI" id="CHEBI:83062"/>
        <dbReference type="ChEBI" id="CHEBI:138284"/>
        <dbReference type="ChEBI" id="CHEBI:173118"/>
        <dbReference type="EC" id="6.5.1.8"/>
    </reaction>
</comment>
<keyword evidence="4 10" id="KW-0547">Nucleotide-binding</keyword>
<sequence>MSTCPTGTSPTSPRTPRSSGPYIRELRWAQHYALLNREEMMDRVVRRTGEFVGTEVVEQERISCHHNYTENEEHHGESVWVSRKGAIDASTGRAGLIPGSMGTASYVVTGKGEPVSLRSAPHGAGRAFSRTRARRTFTHDELRAAMAGIEFRDTDAFLDEIPAAYKDVDVVMADAAGLVEVRHTLRQIVNVKGT</sequence>
<dbReference type="GO" id="GO:0042245">
    <property type="term" value="P:RNA repair"/>
    <property type="evidence" value="ECO:0007669"/>
    <property type="project" value="UniProtKB-KW"/>
</dbReference>
<evidence type="ECO:0000256" key="5">
    <source>
        <dbReference type="ARBA" id="ARBA00022800"/>
    </source>
</evidence>
<dbReference type="EMBL" id="QEKW01000010">
    <property type="protein sequence ID" value="PVZ07900.1"/>
    <property type="molecule type" value="Genomic_DNA"/>
</dbReference>
<evidence type="ECO:0000256" key="7">
    <source>
        <dbReference type="ARBA" id="ARBA00023211"/>
    </source>
</evidence>
<evidence type="ECO:0000313" key="14">
    <source>
        <dbReference type="Proteomes" id="UP000245639"/>
    </source>
</evidence>
<dbReference type="GO" id="GO:0006281">
    <property type="term" value="P:DNA repair"/>
    <property type="evidence" value="ECO:0007669"/>
    <property type="project" value="TreeGrafter"/>
</dbReference>
<feature type="binding site" evidence="10">
    <location>
        <begin position="98"/>
        <end position="101"/>
    </location>
    <ligand>
        <name>GMP</name>
        <dbReference type="ChEBI" id="CHEBI:58115"/>
    </ligand>
</feature>
<accession>A0A2U1F7F5</accession>
<feature type="binding site" evidence="10">
    <location>
        <begin position="122"/>
        <end position="125"/>
    </location>
    <ligand>
        <name>GMP</name>
        <dbReference type="ChEBI" id="CHEBI:58115"/>
    </ligand>
</feature>
<evidence type="ECO:0000313" key="13">
    <source>
        <dbReference type="EMBL" id="PVZ07900.1"/>
    </source>
</evidence>
<organism evidence="13 14">
    <name type="scientific">Actinomycetospora cinnamomea</name>
    <dbReference type="NCBI Taxonomy" id="663609"/>
    <lineage>
        <taxon>Bacteria</taxon>
        <taxon>Bacillati</taxon>
        <taxon>Actinomycetota</taxon>
        <taxon>Actinomycetes</taxon>
        <taxon>Pseudonocardiales</taxon>
        <taxon>Pseudonocardiaceae</taxon>
        <taxon>Actinomycetospora</taxon>
    </lineage>
</organism>
<feature type="binding site" evidence="11">
    <location>
        <position position="66"/>
    </location>
    <ligand>
        <name>Mn(2+)</name>
        <dbReference type="ChEBI" id="CHEBI:29035"/>
        <label>2</label>
    </ligand>
</feature>
<keyword evidence="14" id="KW-1185">Reference proteome</keyword>
<feature type="binding site" evidence="10">
    <location>
        <begin position="66"/>
        <end position="67"/>
    </location>
    <ligand>
        <name>GMP</name>
        <dbReference type="ChEBI" id="CHEBI:58115"/>
    </ligand>
</feature>
<keyword evidence="6 10" id="KW-0342">GTP-binding</keyword>
<reference evidence="13 14" key="1">
    <citation type="submission" date="2018-04" db="EMBL/GenBank/DDBJ databases">
        <title>Genomic Encyclopedia of Type Strains, Phase IV (KMG-IV): sequencing the most valuable type-strain genomes for metagenomic binning, comparative biology and taxonomic classification.</title>
        <authorList>
            <person name="Goeker M."/>
        </authorList>
    </citation>
    <scope>NUCLEOTIDE SEQUENCE [LARGE SCALE GENOMIC DNA]</scope>
    <source>
        <strain evidence="13 14">DSM 45771</strain>
    </source>
</reference>
<feature type="binding site" evidence="10">
    <location>
        <position position="192"/>
    </location>
    <ligand>
        <name>GMP</name>
        <dbReference type="ChEBI" id="CHEBI:58115"/>
    </ligand>
</feature>
<name>A0A2U1F7F5_9PSEU</name>
<dbReference type="PANTHER" id="PTHR43749:SF2">
    <property type="entry name" value="RNA-SPLICING LIGASE RTCB"/>
    <property type="match status" value="1"/>
</dbReference>
<dbReference type="GO" id="GO:0030145">
    <property type="term" value="F:manganese ion binding"/>
    <property type="evidence" value="ECO:0007669"/>
    <property type="project" value="TreeGrafter"/>
</dbReference>
<comment type="caution">
    <text evidence="13">The sequence shown here is derived from an EMBL/GenBank/DDBJ whole genome shotgun (WGS) entry which is preliminary data.</text>
</comment>
<dbReference type="InterPro" id="IPR036025">
    <property type="entry name" value="RtcB-like_sf"/>
</dbReference>
<gene>
    <name evidence="13" type="ORF">C8D89_11053</name>
</gene>
<protein>
    <recommendedName>
        <fullName evidence="1">3'-phosphate/5'-hydroxy nucleic acid ligase</fullName>
        <ecNumber evidence="1">6.5.1.8</ecNumber>
    </recommendedName>
</protein>
<evidence type="ECO:0000256" key="11">
    <source>
        <dbReference type="PIRSR" id="PIRSR601233-3"/>
    </source>
</evidence>
<dbReference type="AlphaFoldDB" id="A0A2U1F7F5"/>
<feature type="active site" description="GMP-histidine intermediate" evidence="9">
    <location>
        <position position="122"/>
    </location>
</feature>
<feature type="binding site" evidence="10">
    <location>
        <position position="105"/>
    </location>
    <ligand>
        <name>GMP</name>
        <dbReference type="ChEBI" id="CHEBI:58115"/>
    </ligand>
</feature>
<evidence type="ECO:0000256" key="9">
    <source>
        <dbReference type="PIRSR" id="PIRSR601233-1"/>
    </source>
</evidence>
<dbReference type="SUPFAM" id="SSF103365">
    <property type="entry name" value="Hypothetical protein PH1602"/>
    <property type="match status" value="1"/>
</dbReference>
<dbReference type="EC" id="6.5.1.8" evidence="1"/>
<dbReference type="InterPro" id="IPR052915">
    <property type="entry name" value="RtcB-like"/>
</dbReference>
<dbReference type="GO" id="GO:0006396">
    <property type="term" value="P:RNA processing"/>
    <property type="evidence" value="ECO:0007669"/>
    <property type="project" value="InterPro"/>
</dbReference>
<evidence type="ECO:0000256" key="12">
    <source>
        <dbReference type="SAM" id="MobiDB-lite"/>
    </source>
</evidence>
<keyword evidence="7 11" id="KW-0464">Manganese</keyword>
<keyword evidence="3 11" id="KW-0479">Metal-binding</keyword>
<dbReference type="RefSeq" id="WP_207787295.1">
    <property type="nucleotide sequence ID" value="NZ_QEKW01000010.1"/>
</dbReference>
<dbReference type="Gene3D" id="3.90.1860.10">
    <property type="entry name" value="tRNA-splicing ligase RtcB"/>
    <property type="match status" value="1"/>
</dbReference>
<evidence type="ECO:0000256" key="10">
    <source>
        <dbReference type="PIRSR" id="PIRSR601233-2"/>
    </source>
</evidence>
<evidence type="ECO:0000256" key="6">
    <source>
        <dbReference type="ARBA" id="ARBA00023134"/>
    </source>
</evidence>
<evidence type="ECO:0000256" key="4">
    <source>
        <dbReference type="ARBA" id="ARBA00022741"/>
    </source>
</evidence>
<dbReference type="Proteomes" id="UP000245639">
    <property type="component" value="Unassembled WGS sequence"/>
</dbReference>
<evidence type="ECO:0000256" key="2">
    <source>
        <dbReference type="ARBA" id="ARBA00022598"/>
    </source>
</evidence>
<evidence type="ECO:0000256" key="8">
    <source>
        <dbReference type="ARBA" id="ARBA00047746"/>
    </source>
</evidence>
<keyword evidence="5" id="KW-0692">RNA repair</keyword>